<keyword evidence="11" id="KW-0479">Metal-binding</keyword>
<evidence type="ECO:0000259" key="13">
    <source>
        <dbReference type="PROSITE" id="PS51384"/>
    </source>
</evidence>
<dbReference type="CDD" id="cd06187">
    <property type="entry name" value="O2ase_reductase_like"/>
    <property type="match status" value="1"/>
</dbReference>
<dbReference type="PANTHER" id="PTHR47354:SF5">
    <property type="entry name" value="PROTEIN RFBI"/>
    <property type="match status" value="1"/>
</dbReference>
<evidence type="ECO:0000256" key="9">
    <source>
        <dbReference type="ARBA" id="ARBA00048649"/>
    </source>
</evidence>
<dbReference type="EMBL" id="SJKB01000004">
    <property type="protein sequence ID" value="TCC61883.1"/>
    <property type="molecule type" value="Genomic_DNA"/>
</dbReference>
<dbReference type="PROSITE" id="PS01033">
    <property type="entry name" value="GLOBIN"/>
    <property type="match status" value="1"/>
</dbReference>
<dbReference type="GO" id="GO:0051537">
    <property type="term" value="F:2 iron, 2 sulfur cluster binding"/>
    <property type="evidence" value="ECO:0007669"/>
    <property type="project" value="UniProtKB-KW"/>
</dbReference>
<dbReference type="OrthoDB" id="3213438at2"/>
<evidence type="ECO:0000256" key="8">
    <source>
        <dbReference type="ARBA" id="ARBA00023027"/>
    </source>
</evidence>
<dbReference type="RefSeq" id="WP_131355113.1">
    <property type="nucleotide sequence ID" value="NZ_SJKB01000004.1"/>
</dbReference>
<dbReference type="Gene3D" id="3.40.50.80">
    <property type="entry name" value="Nucleotide-binding domain of ferredoxin-NADP reductase (FNR) module"/>
    <property type="match status" value="1"/>
</dbReference>
<dbReference type="Pfam" id="PF00175">
    <property type="entry name" value="NAD_binding_1"/>
    <property type="match status" value="1"/>
</dbReference>
<keyword evidence="5" id="KW-0001">2Fe-2S</keyword>
<dbReference type="SUPFAM" id="SSF46458">
    <property type="entry name" value="Globin-like"/>
    <property type="match status" value="1"/>
</dbReference>
<evidence type="ECO:0000313" key="14">
    <source>
        <dbReference type="EMBL" id="TCC61883.1"/>
    </source>
</evidence>
<evidence type="ECO:0000256" key="2">
    <source>
        <dbReference type="ARBA" id="ARBA00001974"/>
    </source>
</evidence>
<evidence type="ECO:0000259" key="12">
    <source>
        <dbReference type="PROSITE" id="PS01033"/>
    </source>
</evidence>
<comment type="catalytic activity">
    <reaction evidence="10">
        <text>2 nitric oxide + NADPH + 2 O2 = 2 nitrate + NADP(+) + H(+)</text>
        <dbReference type="Rhea" id="RHEA:19465"/>
        <dbReference type="ChEBI" id="CHEBI:15378"/>
        <dbReference type="ChEBI" id="CHEBI:15379"/>
        <dbReference type="ChEBI" id="CHEBI:16480"/>
        <dbReference type="ChEBI" id="CHEBI:17632"/>
        <dbReference type="ChEBI" id="CHEBI:57783"/>
        <dbReference type="ChEBI" id="CHEBI:58349"/>
        <dbReference type="EC" id="1.14.12.17"/>
    </reaction>
</comment>
<dbReference type="GO" id="GO:0008941">
    <property type="term" value="F:nitric oxide dioxygenase NAD(P)H activity"/>
    <property type="evidence" value="ECO:0007669"/>
    <property type="project" value="UniProtKB-EC"/>
</dbReference>
<dbReference type="InterPro" id="IPR008333">
    <property type="entry name" value="Cbr1-like_FAD-bd_dom"/>
</dbReference>
<comment type="similarity">
    <text evidence="3">In the C-terminal section; belongs to the flavoprotein pyridine nucleotide cytochrome reductase family.</text>
</comment>
<dbReference type="Gene3D" id="1.10.490.10">
    <property type="entry name" value="Globins"/>
    <property type="match status" value="1"/>
</dbReference>
<gene>
    <name evidence="14" type="ORF">E0H73_14180</name>
</gene>
<keyword evidence="7" id="KW-0411">Iron-sulfur</keyword>
<dbReference type="GO" id="GO:0005344">
    <property type="term" value="F:oxygen carrier activity"/>
    <property type="evidence" value="ECO:0007669"/>
    <property type="project" value="UniProtKB-KW"/>
</dbReference>
<comment type="catalytic activity">
    <reaction evidence="9">
        <text>2 nitric oxide + NADH + 2 O2 = 2 nitrate + NAD(+) + H(+)</text>
        <dbReference type="Rhea" id="RHEA:19469"/>
        <dbReference type="ChEBI" id="CHEBI:15378"/>
        <dbReference type="ChEBI" id="CHEBI:15379"/>
        <dbReference type="ChEBI" id="CHEBI:16480"/>
        <dbReference type="ChEBI" id="CHEBI:17632"/>
        <dbReference type="ChEBI" id="CHEBI:57540"/>
        <dbReference type="ChEBI" id="CHEBI:57945"/>
        <dbReference type="EC" id="1.14.12.17"/>
    </reaction>
</comment>
<evidence type="ECO:0000256" key="10">
    <source>
        <dbReference type="ARBA" id="ARBA00049433"/>
    </source>
</evidence>
<keyword evidence="11" id="KW-0408">Iron</keyword>
<evidence type="ECO:0000256" key="3">
    <source>
        <dbReference type="ARBA" id="ARBA00006401"/>
    </source>
</evidence>
<keyword evidence="6" id="KW-0521">NADP</keyword>
<accession>A0A4R0KM89</accession>
<dbReference type="GO" id="GO:0019825">
    <property type="term" value="F:oxygen binding"/>
    <property type="evidence" value="ECO:0007669"/>
    <property type="project" value="InterPro"/>
</dbReference>
<comment type="cofactor">
    <cofactor evidence="2">
        <name>FAD</name>
        <dbReference type="ChEBI" id="CHEBI:57692"/>
    </cofactor>
</comment>
<keyword evidence="11" id="KW-0813">Transport</keyword>
<dbReference type="PRINTS" id="PR00410">
    <property type="entry name" value="PHEHYDRXLASE"/>
</dbReference>
<evidence type="ECO:0000256" key="4">
    <source>
        <dbReference type="ARBA" id="ARBA00012229"/>
    </source>
</evidence>
<dbReference type="Proteomes" id="UP000291144">
    <property type="component" value="Unassembled WGS sequence"/>
</dbReference>
<dbReference type="InterPro" id="IPR001433">
    <property type="entry name" value="OxRdtase_FAD/NAD-bd"/>
</dbReference>
<dbReference type="Gene3D" id="2.40.30.10">
    <property type="entry name" value="Translation factors"/>
    <property type="match status" value="1"/>
</dbReference>
<sequence length="380" mass="41191">MDPAALKNSWALVAKSGDEVPLFFYSHLFLSHPEVREMFPVSMAAQRDKLVGALGAVVSNAAQIDEVVPFLQQLGRDHRRFSVVAEHYSAVGASLLATLQHFLGAAWTSELAADWAEAYGLVATVMVQAAEESATGDAPAWWTGQVLGVDRRTMDVTIVQIHPERPLDYRPGQSVAVEIPYRPRRWRYYSPANAPRSDGSIELHIGLVPGGQVSGPAVRSLKRGDPVRIGAPVGDTLKLPEDDGRDLVMIAGGTGLAPFRAMLEQLDRRTQPSQVPRVHLFHGARMPWNLYEHKQLTSLTQRPWFSYTPVVSDDSSYPGARGQVGAIAAEHGPWTDRTALVCGSPAMVRHTVADLTEAGVPATAIHTESLGITTSAGSQQ</sequence>
<keyword evidence="8" id="KW-0520">NAD</keyword>
<dbReference type="InterPro" id="IPR017927">
    <property type="entry name" value="FAD-bd_FR_type"/>
</dbReference>
<dbReference type="InterPro" id="IPR039261">
    <property type="entry name" value="FNR_nucleotide-bd"/>
</dbReference>
<keyword evidence="15" id="KW-1185">Reference proteome</keyword>
<dbReference type="PRINTS" id="PR00371">
    <property type="entry name" value="FPNCR"/>
</dbReference>
<dbReference type="SUPFAM" id="SSF63380">
    <property type="entry name" value="Riboflavin synthase domain-like"/>
    <property type="match status" value="1"/>
</dbReference>
<proteinExistence type="inferred from homology"/>
<dbReference type="Pfam" id="PF00042">
    <property type="entry name" value="Globin"/>
    <property type="match status" value="1"/>
</dbReference>
<dbReference type="InterPro" id="IPR050415">
    <property type="entry name" value="MRET"/>
</dbReference>
<organism evidence="14 15">
    <name type="scientific">Kribbella pittospori</name>
    <dbReference type="NCBI Taxonomy" id="722689"/>
    <lineage>
        <taxon>Bacteria</taxon>
        <taxon>Bacillati</taxon>
        <taxon>Actinomycetota</taxon>
        <taxon>Actinomycetes</taxon>
        <taxon>Propionibacteriales</taxon>
        <taxon>Kribbellaceae</taxon>
        <taxon>Kribbella</taxon>
    </lineage>
</organism>
<comment type="caution">
    <text evidence="14">The sequence shown here is derived from an EMBL/GenBank/DDBJ whole genome shotgun (WGS) entry which is preliminary data.</text>
</comment>
<evidence type="ECO:0000256" key="11">
    <source>
        <dbReference type="RuleBase" id="RU000356"/>
    </source>
</evidence>
<dbReference type="Pfam" id="PF00970">
    <property type="entry name" value="FAD_binding_6"/>
    <property type="match status" value="1"/>
</dbReference>
<evidence type="ECO:0000256" key="6">
    <source>
        <dbReference type="ARBA" id="ARBA00022857"/>
    </source>
</evidence>
<dbReference type="PANTHER" id="PTHR47354">
    <property type="entry name" value="NADH OXIDOREDUCTASE HCR"/>
    <property type="match status" value="1"/>
</dbReference>
<dbReference type="PROSITE" id="PS51384">
    <property type="entry name" value="FAD_FR"/>
    <property type="match status" value="1"/>
</dbReference>
<evidence type="ECO:0000256" key="7">
    <source>
        <dbReference type="ARBA" id="ARBA00023014"/>
    </source>
</evidence>
<feature type="domain" description="Globin" evidence="12">
    <location>
        <begin position="1"/>
        <end position="131"/>
    </location>
</feature>
<reference evidence="14 15" key="1">
    <citation type="submission" date="2019-02" db="EMBL/GenBank/DDBJ databases">
        <title>Kribbella capetownensis sp. nov. and Kribbella speibonae sp. nov., isolated from soil.</title>
        <authorList>
            <person name="Curtis S.M."/>
            <person name="Norton I."/>
            <person name="Everest G.J."/>
            <person name="Meyers P.R."/>
        </authorList>
    </citation>
    <scope>NUCLEOTIDE SEQUENCE [LARGE SCALE GENOMIC DNA]</scope>
    <source>
        <strain evidence="14 15">NRRL B-24813</strain>
    </source>
</reference>
<keyword evidence="11" id="KW-0561">Oxygen transport</keyword>
<dbReference type="InterPro" id="IPR012292">
    <property type="entry name" value="Globin/Proto"/>
</dbReference>
<dbReference type="SUPFAM" id="SSF52343">
    <property type="entry name" value="Ferredoxin reductase-like, C-terminal NADP-linked domain"/>
    <property type="match status" value="1"/>
</dbReference>
<dbReference type="AlphaFoldDB" id="A0A4R0KM89"/>
<comment type="similarity">
    <text evidence="11">Belongs to the globin family.</text>
</comment>
<keyword evidence="11" id="KW-0349">Heme</keyword>
<feature type="domain" description="FAD-binding FR-type" evidence="13">
    <location>
        <begin position="139"/>
        <end position="239"/>
    </location>
</feature>
<evidence type="ECO:0000256" key="1">
    <source>
        <dbReference type="ARBA" id="ARBA00001970"/>
    </source>
</evidence>
<comment type="cofactor">
    <cofactor evidence="1">
        <name>heme b</name>
        <dbReference type="ChEBI" id="CHEBI:60344"/>
    </cofactor>
</comment>
<evidence type="ECO:0000256" key="5">
    <source>
        <dbReference type="ARBA" id="ARBA00022714"/>
    </source>
</evidence>
<dbReference type="EC" id="1.14.12.17" evidence="4"/>
<protein>
    <recommendedName>
        <fullName evidence="4">nitric oxide dioxygenase</fullName>
        <ecNumber evidence="4">1.14.12.17</ecNumber>
    </recommendedName>
</protein>
<name>A0A4R0KM89_9ACTN</name>
<dbReference type="InterPro" id="IPR017938">
    <property type="entry name" value="Riboflavin_synthase-like_b-brl"/>
</dbReference>
<dbReference type="InterPro" id="IPR009050">
    <property type="entry name" value="Globin-like_sf"/>
</dbReference>
<dbReference type="CDD" id="cd19753">
    <property type="entry name" value="Mb-like_oxidoreductase"/>
    <property type="match status" value="1"/>
</dbReference>
<dbReference type="InterPro" id="IPR000971">
    <property type="entry name" value="Globin"/>
</dbReference>
<dbReference type="InterPro" id="IPR001709">
    <property type="entry name" value="Flavoprot_Pyr_Nucl_cyt_Rdtase"/>
</dbReference>
<evidence type="ECO:0000313" key="15">
    <source>
        <dbReference type="Proteomes" id="UP000291144"/>
    </source>
</evidence>
<dbReference type="GO" id="GO:0020037">
    <property type="term" value="F:heme binding"/>
    <property type="evidence" value="ECO:0007669"/>
    <property type="project" value="InterPro"/>
</dbReference>